<keyword evidence="4" id="KW-1185">Reference proteome</keyword>
<keyword evidence="2" id="KW-1133">Transmembrane helix</keyword>
<proteinExistence type="predicted"/>
<sequence length="312" mass="36786">MHFWKLKIAVIKQHCSHSLEDIKSTFITEEKKNYIEKDSNSESESSNQKQHKPNNPTLNQFDNELFRVQTFPLAGMAPYYIGVPATSAPSEQVFLKGRHITTWDQALLEPHTVQELSCVKQWYQHFGQALFDGIFLFLLFFCFFFFISLYFRKLYFGDHFLILHALQNHPGELLWSFTQYEHNLYQVFRLYAGIRFLQNTHKPGGRRNLFSSLNYLPPSSQVSHYVSHLIIIFIHLLFFLLALLFIFGYMKLIINYLPPSSQRFATVTGISRSRDTQVYLEQNISSLPVTHHVFESWIIFQAHFIHFHSYNT</sequence>
<gene>
    <name evidence="3" type="ORF">VP01_2257g1</name>
</gene>
<evidence type="ECO:0000256" key="1">
    <source>
        <dbReference type="SAM" id="MobiDB-lite"/>
    </source>
</evidence>
<feature type="transmembrane region" description="Helical" evidence="2">
    <location>
        <begin position="129"/>
        <end position="151"/>
    </location>
</feature>
<dbReference type="AlphaFoldDB" id="A0A0L6V924"/>
<comment type="caution">
    <text evidence="3">The sequence shown here is derived from an EMBL/GenBank/DDBJ whole genome shotgun (WGS) entry which is preliminary data.</text>
</comment>
<dbReference type="EMBL" id="LAVV01007122">
    <property type="protein sequence ID" value="KNZ57037.1"/>
    <property type="molecule type" value="Genomic_DNA"/>
</dbReference>
<evidence type="ECO:0000256" key="2">
    <source>
        <dbReference type="SAM" id="Phobius"/>
    </source>
</evidence>
<protein>
    <recommendedName>
        <fullName evidence="5">HAT C-terminal dimerisation domain-containing protein</fullName>
    </recommendedName>
</protein>
<evidence type="ECO:0008006" key="5">
    <source>
        <dbReference type="Google" id="ProtNLM"/>
    </source>
</evidence>
<evidence type="ECO:0000313" key="4">
    <source>
        <dbReference type="Proteomes" id="UP000037035"/>
    </source>
</evidence>
<feature type="region of interest" description="Disordered" evidence="1">
    <location>
        <begin position="36"/>
        <end position="58"/>
    </location>
</feature>
<evidence type="ECO:0000313" key="3">
    <source>
        <dbReference type="EMBL" id="KNZ57037.1"/>
    </source>
</evidence>
<dbReference type="OrthoDB" id="1607513at2759"/>
<name>A0A0L6V924_9BASI</name>
<organism evidence="3 4">
    <name type="scientific">Puccinia sorghi</name>
    <dbReference type="NCBI Taxonomy" id="27349"/>
    <lineage>
        <taxon>Eukaryota</taxon>
        <taxon>Fungi</taxon>
        <taxon>Dikarya</taxon>
        <taxon>Basidiomycota</taxon>
        <taxon>Pucciniomycotina</taxon>
        <taxon>Pucciniomycetes</taxon>
        <taxon>Pucciniales</taxon>
        <taxon>Pucciniaceae</taxon>
        <taxon>Puccinia</taxon>
    </lineage>
</organism>
<dbReference type="Proteomes" id="UP000037035">
    <property type="component" value="Unassembled WGS sequence"/>
</dbReference>
<dbReference type="VEuPathDB" id="FungiDB:VP01_2257g1"/>
<feature type="transmembrane region" description="Helical" evidence="2">
    <location>
        <begin position="225"/>
        <end position="247"/>
    </location>
</feature>
<keyword evidence="2" id="KW-0472">Membrane</keyword>
<accession>A0A0L6V924</accession>
<reference evidence="3 4" key="1">
    <citation type="submission" date="2015-08" db="EMBL/GenBank/DDBJ databases">
        <title>Next Generation Sequencing and Analysis of the Genome of Puccinia sorghi L Schw, the Causal Agent of Maize Common Rust.</title>
        <authorList>
            <person name="Rochi L."/>
            <person name="Burguener G."/>
            <person name="Darino M."/>
            <person name="Turjanski A."/>
            <person name="Kreff E."/>
            <person name="Dieguez M.J."/>
            <person name="Sacco F."/>
        </authorList>
    </citation>
    <scope>NUCLEOTIDE SEQUENCE [LARGE SCALE GENOMIC DNA]</scope>
    <source>
        <strain evidence="3 4">RO10H11247</strain>
    </source>
</reference>
<keyword evidence="2" id="KW-0812">Transmembrane</keyword>